<dbReference type="AlphaFoldDB" id="A0A5N6QAK2"/>
<accession>A0A5N6QAK2</accession>
<dbReference type="PROSITE" id="PS50181">
    <property type="entry name" value="FBOX"/>
    <property type="match status" value="1"/>
</dbReference>
<dbReference type="SUPFAM" id="SSF81383">
    <property type="entry name" value="F-box domain"/>
    <property type="match status" value="1"/>
</dbReference>
<evidence type="ECO:0000259" key="1">
    <source>
        <dbReference type="PROSITE" id="PS50181"/>
    </source>
</evidence>
<dbReference type="Proteomes" id="UP000327013">
    <property type="component" value="Chromosome 1"/>
</dbReference>
<feature type="domain" description="F-box" evidence="1">
    <location>
        <begin position="1"/>
        <end position="44"/>
    </location>
</feature>
<keyword evidence="3" id="KW-1185">Reference proteome</keyword>
<proteinExistence type="predicted"/>
<dbReference type="Pfam" id="PF00646">
    <property type="entry name" value="F-box"/>
    <property type="match status" value="1"/>
</dbReference>
<gene>
    <name evidence="2" type="ORF">FH972_000423</name>
</gene>
<dbReference type="Gene3D" id="1.20.1280.50">
    <property type="match status" value="1"/>
</dbReference>
<dbReference type="Pfam" id="PF07734">
    <property type="entry name" value="FBA_1"/>
    <property type="match status" value="1"/>
</dbReference>
<name>A0A5N6QAK2_9ROSI</name>
<organism evidence="2 3">
    <name type="scientific">Carpinus fangiana</name>
    <dbReference type="NCBI Taxonomy" id="176857"/>
    <lineage>
        <taxon>Eukaryota</taxon>
        <taxon>Viridiplantae</taxon>
        <taxon>Streptophyta</taxon>
        <taxon>Embryophyta</taxon>
        <taxon>Tracheophyta</taxon>
        <taxon>Spermatophyta</taxon>
        <taxon>Magnoliopsida</taxon>
        <taxon>eudicotyledons</taxon>
        <taxon>Gunneridae</taxon>
        <taxon>Pentapetalae</taxon>
        <taxon>rosids</taxon>
        <taxon>fabids</taxon>
        <taxon>Fagales</taxon>
        <taxon>Betulaceae</taxon>
        <taxon>Carpinus</taxon>
    </lineage>
</organism>
<dbReference type="SMART" id="SM00256">
    <property type="entry name" value="FBOX"/>
    <property type="match status" value="1"/>
</dbReference>
<evidence type="ECO:0000313" key="3">
    <source>
        <dbReference type="Proteomes" id="UP000327013"/>
    </source>
</evidence>
<dbReference type="InterPro" id="IPR036047">
    <property type="entry name" value="F-box-like_dom_sf"/>
</dbReference>
<dbReference type="InterPro" id="IPR017451">
    <property type="entry name" value="F-box-assoc_interact_dom"/>
</dbReference>
<dbReference type="InterPro" id="IPR006527">
    <property type="entry name" value="F-box-assoc_dom_typ1"/>
</dbReference>
<dbReference type="OrthoDB" id="1867629at2759"/>
<protein>
    <recommendedName>
        <fullName evidence="1">F-box domain-containing protein</fullName>
    </recommendedName>
</protein>
<reference evidence="2 3" key="1">
    <citation type="submission" date="2019-06" db="EMBL/GenBank/DDBJ databases">
        <title>A chromosomal-level reference genome of Carpinus fangiana (Coryloideae, Betulaceae).</title>
        <authorList>
            <person name="Yang X."/>
            <person name="Wang Z."/>
            <person name="Zhang L."/>
            <person name="Hao G."/>
            <person name="Liu J."/>
            <person name="Yang Y."/>
        </authorList>
    </citation>
    <scope>NUCLEOTIDE SEQUENCE [LARGE SCALE GENOMIC DNA]</scope>
    <source>
        <strain evidence="2">Cfa_2016G</strain>
        <tissue evidence="2">Leaf</tissue>
    </source>
</reference>
<evidence type="ECO:0000313" key="2">
    <source>
        <dbReference type="EMBL" id="KAE7995649.1"/>
    </source>
</evidence>
<dbReference type="CDD" id="cd22157">
    <property type="entry name" value="F-box_AtFBW1-like"/>
    <property type="match status" value="1"/>
</dbReference>
<dbReference type="PANTHER" id="PTHR31672:SF13">
    <property type="entry name" value="F-BOX PROTEIN CPR30-LIKE"/>
    <property type="match status" value="1"/>
</dbReference>
<dbReference type="PANTHER" id="PTHR31672">
    <property type="entry name" value="BNACNNG10540D PROTEIN"/>
    <property type="match status" value="1"/>
</dbReference>
<dbReference type="InterPro" id="IPR050796">
    <property type="entry name" value="SCF_F-box_component"/>
</dbReference>
<sequence>MAKELPKDLVTQILQWLPVVYLLRFKCVCKSWDALITHQYFKRKHLLHKKKKNNTHLLLKMFNRTTDNYVISTLSYETPQVSLTQRAPPPFLGIDKEMCVVGSCNGLVCLHNNSYYEFNVVIWNSATKETKVVPKSNLPHLPGGYRSRFEGKGFGFDAKTNDYKIINLPSLYDPNSFQSEVHSSSADSWREVDSPPCVIRADFRGIDSYINGMASWEASLDDWEAVDYLHGDPSFCQGRK</sequence>
<dbReference type="InterPro" id="IPR001810">
    <property type="entry name" value="F-box_dom"/>
</dbReference>
<dbReference type="NCBIfam" id="TIGR01640">
    <property type="entry name" value="F_box_assoc_1"/>
    <property type="match status" value="1"/>
</dbReference>
<dbReference type="EMBL" id="CM017321">
    <property type="protein sequence ID" value="KAE7995649.1"/>
    <property type="molecule type" value="Genomic_DNA"/>
</dbReference>